<keyword evidence="2" id="KW-0808">Transferase</keyword>
<name>A0A1L9QWU5_9CYAN</name>
<proteinExistence type="predicted"/>
<dbReference type="Pfam" id="PF02636">
    <property type="entry name" value="Methyltransf_28"/>
    <property type="match status" value="1"/>
</dbReference>
<organism evidence="4 5">
    <name type="scientific">Roseofilum reptotaenium AO1-A</name>
    <dbReference type="NCBI Taxonomy" id="1925591"/>
    <lineage>
        <taxon>Bacteria</taxon>
        <taxon>Bacillati</taxon>
        <taxon>Cyanobacteriota</taxon>
        <taxon>Cyanophyceae</taxon>
        <taxon>Desertifilales</taxon>
        <taxon>Desertifilaceae</taxon>
        <taxon>Roseofilum</taxon>
    </lineage>
</organism>
<evidence type="ECO:0000256" key="1">
    <source>
        <dbReference type="ARBA" id="ARBA00022603"/>
    </source>
</evidence>
<dbReference type="Proteomes" id="UP000183940">
    <property type="component" value="Unassembled WGS sequence"/>
</dbReference>
<dbReference type="InterPro" id="IPR019734">
    <property type="entry name" value="TPR_rpt"/>
</dbReference>
<protein>
    <submittedName>
        <fullName evidence="4">Uncharacterized protein</fullName>
    </submittedName>
</protein>
<evidence type="ECO:0000313" key="4">
    <source>
        <dbReference type="EMBL" id="OJJ27109.1"/>
    </source>
</evidence>
<evidence type="ECO:0000256" key="2">
    <source>
        <dbReference type="ARBA" id="ARBA00022679"/>
    </source>
</evidence>
<dbReference type="AlphaFoldDB" id="A0A1L9QWU5"/>
<dbReference type="SUPFAM" id="SSF53335">
    <property type="entry name" value="S-adenosyl-L-methionine-dependent methyltransferases"/>
    <property type="match status" value="1"/>
</dbReference>
<dbReference type="InterPro" id="IPR038375">
    <property type="entry name" value="NDUFAF7_sf"/>
</dbReference>
<dbReference type="InterPro" id="IPR003788">
    <property type="entry name" value="NDUFAF7"/>
</dbReference>
<dbReference type="PROSITE" id="PS50005">
    <property type="entry name" value="TPR"/>
    <property type="match status" value="1"/>
</dbReference>
<dbReference type="Gene3D" id="3.40.50.12710">
    <property type="match status" value="1"/>
</dbReference>
<dbReference type="GO" id="GO:0032259">
    <property type="term" value="P:methylation"/>
    <property type="evidence" value="ECO:0007669"/>
    <property type="project" value="UniProtKB-KW"/>
</dbReference>
<evidence type="ECO:0000256" key="3">
    <source>
        <dbReference type="PROSITE-ProRule" id="PRU00339"/>
    </source>
</evidence>
<sequence>MQPNRAKSRILETHQRFSQSLLWRFQREFFNQEGVKAWNTGKVPHYVTSNPFIANAYGKVVMSFLRDCVQHPQDQIDFSQPVYIVELGSGSGRFAYHFLKQFFTSHFNSALRAIPVKYIMTDLAEPNLEFWDTHPSLQAFTKKGLLDFARFDIEGDVTVSLRHSGAVLSSETLKNPLIVVANYFFDSIPQDLFSIREGKLYETLLTVTAPEANRDLKDTPLLENLDITYEDAAIDADRYYENPVFNQILQDYQTYLGDTTLLFPSVGLKGIENLRKLTGDRLLLLSGDKGYGSEQELQKRPRPKLSFHQGCFSLMVNYPAIARYTEYEGGMALLPHHKSRSIVIGAFLFAPEIECFLETSHAYQTAIEESSPDDFFILKKAIAPHFNVLTLEQILTYLRFSHWDSKLFFGCFDTLMRKVESASEVLLQELTRAIHQIWETYYFIGEPEDLPFHCAMLLYKIGAYERAISFLQYSLCFYGEDPGMYHNQAQCYCKLQQWNRALEVLDKALALHPEFTAAQELKQQIEGNILRKK</sequence>
<gene>
    <name evidence="4" type="ORF">BI308_03425</name>
</gene>
<dbReference type="GO" id="GO:0008168">
    <property type="term" value="F:methyltransferase activity"/>
    <property type="evidence" value="ECO:0007669"/>
    <property type="project" value="UniProtKB-KW"/>
</dbReference>
<keyword evidence="1" id="KW-0489">Methyltransferase</keyword>
<keyword evidence="3" id="KW-0802">TPR repeat</keyword>
<comment type="caution">
    <text evidence="4">The sequence shown here is derived from an EMBL/GenBank/DDBJ whole genome shotgun (WGS) entry which is preliminary data.</text>
</comment>
<dbReference type="SUPFAM" id="SSF48452">
    <property type="entry name" value="TPR-like"/>
    <property type="match status" value="1"/>
</dbReference>
<dbReference type="Gene3D" id="1.25.40.10">
    <property type="entry name" value="Tetratricopeptide repeat domain"/>
    <property type="match status" value="1"/>
</dbReference>
<dbReference type="InterPro" id="IPR029063">
    <property type="entry name" value="SAM-dependent_MTases_sf"/>
</dbReference>
<dbReference type="EMBL" id="MLAW01000003">
    <property type="protein sequence ID" value="OJJ27109.1"/>
    <property type="molecule type" value="Genomic_DNA"/>
</dbReference>
<keyword evidence="5" id="KW-1185">Reference proteome</keyword>
<dbReference type="STRING" id="1925591.BI308_03425"/>
<accession>A0A1L9QWU5</accession>
<evidence type="ECO:0000313" key="5">
    <source>
        <dbReference type="Proteomes" id="UP000183940"/>
    </source>
</evidence>
<dbReference type="Pfam" id="PF14559">
    <property type="entry name" value="TPR_19"/>
    <property type="match status" value="1"/>
</dbReference>
<dbReference type="InterPro" id="IPR011990">
    <property type="entry name" value="TPR-like_helical_dom_sf"/>
</dbReference>
<feature type="repeat" description="TPR" evidence="3">
    <location>
        <begin position="482"/>
        <end position="515"/>
    </location>
</feature>
<reference evidence="4" key="1">
    <citation type="submission" date="2016-10" db="EMBL/GenBank/DDBJ databases">
        <title>CRISPR-Cas defence system in Roseofilum reptotaenium: evidence of a bacteriophage-cyanobacterium arms race in the coral black band disease.</title>
        <authorList>
            <person name="Buerger P."/>
            <person name="Wood-Charlson E.M."/>
            <person name="Weynberg K.D."/>
            <person name="Willis B."/>
            <person name="Van Oppen M.J."/>
        </authorList>
    </citation>
    <scope>NUCLEOTIDE SEQUENCE [LARGE SCALE GENOMIC DNA]</scope>
    <source>
        <strain evidence="4">AO1-A</strain>
    </source>
</reference>
<dbReference type="SMART" id="SM00028">
    <property type="entry name" value="TPR"/>
    <property type="match status" value="1"/>
</dbReference>